<protein>
    <submittedName>
        <fullName evidence="1">Uncharacterized protein</fullName>
    </submittedName>
</protein>
<gene>
    <name evidence="1" type="ORF">DSO57_1022201</name>
</gene>
<dbReference type="EMBL" id="QTSX02003661">
    <property type="protein sequence ID" value="KAJ9069063.1"/>
    <property type="molecule type" value="Genomic_DNA"/>
</dbReference>
<dbReference type="Proteomes" id="UP001165960">
    <property type="component" value="Unassembled WGS sequence"/>
</dbReference>
<proteinExistence type="predicted"/>
<name>A0ACC2T383_9FUNG</name>
<keyword evidence="2" id="KW-1185">Reference proteome</keyword>
<organism evidence="1 2">
    <name type="scientific">Entomophthora muscae</name>
    <dbReference type="NCBI Taxonomy" id="34485"/>
    <lineage>
        <taxon>Eukaryota</taxon>
        <taxon>Fungi</taxon>
        <taxon>Fungi incertae sedis</taxon>
        <taxon>Zoopagomycota</taxon>
        <taxon>Entomophthoromycotina</taxon>
        <taxon>Entomophthoromycetes</taxon>
        <taxon>Entomophthorales</taxon>
        <taxon>Entomophthoraceae</taxon>
        <taxon>Entomophthora</taxon>
    </lineage>
</organism>
<reference evidence="1" key="1">
    <citation type="submission" date="2022-04" db="EMBL/GenBank/DDBJ databases">
        <title>Genome of the entomopathogenic fungus Entomophthora muscae.</title>
        <authorList>
            <person name="Elya C."/>
            <person name="Lovett B.R."/>
            <person name="Lee E."/>
            <person name="Macias A.M."/>
            <person name="Hajek A.E."/>
            <person name="De Bivort B.L."/>
            <person name="Kasson M.T."/>
            <person name="De Fine Licht H.H."/>
            <person name="Stajich J.E."/>
        </authorList>
    </citation>
    <scope>NUCLEOTIDE SEQUENCE</scope>
    <source>
        <strain evidence="1">Berkeley</strain>
    </source>
</reference>
<evidence type="ECO:0000313" key="1">
    <source>
        <dbReference type="EMBL" id="KAJ9069063.1"/>
    </source>
</evidence>
<comment type="caution">
    <text evidence="1">The sequence shown here is derived from an EMBL/GenBank/DDBJ whole genome shotgun (WGS) entry which is preliminary data.</text>
</comment>
<accession>A0ACC2T383</accession>
<sequence length="104" mass="11210">MSPDCLQDKYNFLPAYQLDTELSIVPKPMPVSATKLLLNHTNKLFGIVYITPTGMIDTIILASGLCANPLVGSAHSACSQTMMGQLSKVSSLTDGLMDLFIFLS</sequence>
<evidence type="ECO:0000313" key="2">
    <source>
        <dbReference type="Proteomes" id="UP001165960"/>
    </source>
</evidence>